<gene>
    <name evidence="1" type="ORF">C3B59_10420</name>
</gene>
<reference evidence="1 2" key="1">
    <citation type="submission" date="2018-01" db="EMBL/GenBank/DDBJ databases">
        <title>Cryobacterium sp. nov., from glaciers in China.</title>
        <authorList>
            <person name="Liu Q."/>
            <person name="Xin Y.-H."/>
        </authorList>
    </citation>
    <scope>NUCLEOTIDE SEQUENCE [LARGE SCALE GENOMIC DNA]</scope>
    <source>
        <strain evidence="1 2">TMB1-8</strain>
    </source>
</reference>
<name>A0A2S3ZCI6_9MICO</name>
<dbReference type="RefSeq" id="WP_207795501.1">
    <property type="nucleotide sequence ID" value="NZ_PPXF01000048.1"/>
</dbReference>
<sequence>PPGVWEKPADHEVNGELVHDERGGCLDHASKRRKKSPIGVGLDTSWDRSTTYIAMAGWRKDGLIHIELMAQRAGTDWAIPWIAERVKKLNIATVSFQANGAPVSSLFKEATDADIPFKPWAGPDLGRGTGDFYDKVRFRGLRHLVQPALDIAAATAVTKPSGDAWYWDRKNSPTDIAPLIAATAAVWALLGEEQDTESAYADADLMML</sequence>
<comment type="caution">
    <text evidence="1">The sequence shown here is derived from an EMBL/GenBank/DDBJ whole genome shotgun (WGS) entry which is preliminary data.</text>
</comment>
<evidence type="ECO:0000313" key="1">
    <source>
        <dbReference type="EMBL" id="POH63950.1"/>
    </source>
</evidence>
<dbReference type="AlphaFoldDB" id="A0A2S3ZCI6"/>
<feature type="non-terminal residue" evidence="1">
    <location>
        <position position="1"/>
    </location>
</feature>
<protein>
    <recommendedName>
        <fullName evidence="3">Terminase</fullName>
    </recommendedName>
</protein>
<organism evidence="1 2">
    <name type="scientific">Cryobacterium zongtaii</name>
    <dbReference type="NCBI Taxonomy" id="1259217"/>
    <lineage>
        <taxon>Bacteria</taxon>
        <taxon>Bacillati</taxon>
        <taxon>Actinomycetota</taxon>
        <taxon>Actinomycetes</taxon>
        <taxon>Micrococcales</taxon>
        <taxon>Microbacteriaceae</taxon>
        <taxon>Cryobacterium</taxon>
    </lineage>
</organism>
<evidence type="ECO:0000313" key="2">
    <source>
        <dbReference type="Proteomes" id="UP000237104"/>
    </source>
</evidence>
<proteinExistence type="predicted"/>
<dbReference type="EMBL" id="PPXF01000048">
    <property type="protein sequence ID" value="POH63950.1"/>
    <property type="molecule type" value="Genomic_DNA"/>
</dbReference>
<accession>A0A2S3ZCI6</accession>
<evidence type="ECO:0008006" key="3">
    <source>
        <dbReference type="Google" id="ProtNLM"/>
    </source>
</evidence>
<dbReference type="Proteomes" id="UP000237104">
    <property type="component" value="Unassembled WGS sequence"/>
</dbReference>